<dbReference type="Gene3D" id="3.90.550.50">
    <property type="match status" value="1"/>
</dbReference>
<dbReference type="GO" id="GO:0006493">
    <property type="term" value="P:protein O-linked glycosylation"/>
    <property type="evidence" value="ECO:0007669"/>
    <property type="project" value="TreeGrafter"/>
</dbReference>
<evidence type="ECO:0000256" key="1">
    <source>
        <dbReference type="ARBA" id="ARBA00004323"/>
    </source>
</evidence>
<comment type="subcellular location">
    <subcellularLocation>
        <location evidence="1 11">Golgi apparatus membrane</location>
        <topology evidence="1 11">Single-pass type II membrane protein</topology>
    </subcellularLocation>
</comment>
<evidence type="ECO:0000256" key="4">
    <source>
        <dbReference type="ARBA" id="ARBA00022679"/>
    </source>
</evidence>
<keyword evidence="10" id="KW-0325">Glycoprotein</keyword>
<evidence type="ECO:0000256" key="5">
    <source>
        <dbReference type="ARBA" id="ARBA00022692"/>
    </source>
</evidence>
<reference evidence="12 13" key="1">
    <citation type="submission" date="2019-04" db="EMBL/GenBank/DDBJ databases">
        <title>Annotation for the trematode Fasciola gigantica.</title>
        <authorList>
            <person name="Choi Y.-J."/>
        </authorList>
    </citation>
    <scope>NUCLEOTIDE SEQUENCE [LARGE SCALE GENOMIC DNA]</scope>
    <source>
        <strain evidence="12">Uganda_cow_1</strain>
    </source>
</reference>
<evidence type="ECO:0000256" key="3">
    <source>
        <dbReference type="ARBA" id="ARBA00022676"/>
    </source>
</evidence>
<evidence type="ECO:0000313" key="12">
    <source>
        <dbReference type="EMBL" id="TPP64637.1"/>
    </source>
</evidence>
<dbReference type="AlphaFoldDB" id="A0A504Z285"/>
<dbReference type="PANTHER" id="PTHR11214">
    <property type="entry name" value="BETA-1,3-N-ACETYLGLUCOSAMINYLTRANSFERASE"/>
    <property type="match status" value="1"/>
</dbReference>
<organism evidence="12 13">
    <name type="scientific">Fasciola gigantica</name>
    <name type="common">Giant liver fluke</name>
    <dbReference type="NCBI Taxonomy" id="46835"/>
    <lineage>
        <taxon>Eukaryota</taxon>
        <taxon>Metazoa</taxon>
        <taxon>Spiralia</taxon>
        <taxon>Lophotrochozoa</taxon>
        <taxon>Platyhelminthes</taxon>
        <taxon>Trematoda</taxon>
        <taxon>Digenea</taxon>
        <taxon>Plagiorchiida</taxon>
        <taxon>Echinostomata</taxon>
        <taxon>Echinostomatoidea</taxon>
        <taxon>Fasciolidae</taxon>
        <taxon>Fasciola</taxon>
    </lineage>
</organism>
<protein>
    <recommendedName>
        <fullName evidence="11">Hexosyltransferase</fullName>
        <ecNumber evidence="11">2.4.1.-</ecNumber>
    </recommendedName>
</protein>
<dbReference type="EC" id="2.4.1.-" evidence="11"/>
<accession>A0A504Z285</accession>
<dbReference type="GO" id="GO:0000139">
    <property type="term" value="C:Golgi membrane"/>
    <property type="evidence" value="ECO:0007669"/>
    <property type="project" value="UniProtKB-SubCell"/>
</dbReference>
<proteinExistence type="inferred from homology"/>
<keyword evidence="13" id="KW-1185">Reference proteome</keyword>
<dbReference type="Pfam" id="PF01762">
    <property type="entry name" value="Galactosyl_T"/>
    <property type="match status" value="1"/>
</dbReference>
<dbReference type="OrthoDB" id="115198at2759"/>
<keyword evidence="9" id="KW-0472">Membrane</keyword>
<evidence type="ECO:0000256" key="10">
    <source>
        <dbReference type="ARBA" id="ARBA00023180"/>
    </source>
</evidence>
<dbReference type="GO" id="GO:0016758">
    <property type="term" value="F:hexosyltransferase activity"/>
    <property type="evidence" value="ECO:0007669"/>
    <property type="project" value="InterPro"/>
</dbReference>
<dbReference type="STRING" id="46835.A0A504Z285"/>
<evidence type="ECO:0000256" key="11">
    <source>
        <dbReference type="RuleBase" id="RU363063"/>
    </source>
</evidence>
<evidence type="ECO:0000256" key="2">
    <source>
        <dbReference type="ARBA" id="ARBA00008661"/>
    </source>
</evidence>
<sequence length="396" mass="45783">MGLHFFVLAPKTNQTPHLRKAFSPISESYTVKLRSPEEVLRYKHARWEALNNLDGRMFKVNKNLGCESPQSSSNSYRQSVRDLSGVFTGTRLFRFPRYVDMPKLLCRFKQGVSIFDDSITDRNFVLLVSPPLLCGYGVKKTIELLILIKSAHVHTNRRMAIRKLWGDDRCWGGRKVRHVFLLGLLNNQTAPRLPQVDKEIEIFGDIIQQGFIDHYYNNTYKMLFGIQWAVAFCPEAKWLMFVDDDFFVNPRMVLSFVDSLDPRLRTKLVVGDLAVKATVLREKSKWSVNKTLFSHRSYPNFVQAGAFFMGAPMAVDLYVGSRFTEFFPFDDVFIGLVLNKLLVAPAHMRGLLMYQPNFRKRLILNGSLALHGIRSAARQKWLWNMARLRDMCRVSK</sequence>
<gene>
    <name evidence="12" type="ORF">FGIG_00976</name>
</gene>
<evidence type="ECO:0000256" key="9">
    <source>
        <dbReference type="ARBA" id="ARBA00023136"/>
    </source>
</evidence>
<keyword evidence="7" id="KW-1133">Transmembrane helix</keyword>
<evidence type="ECO:0000256" key="8">
    <source>
        <dbReference type="ARBA" id="ARBA00023034"/>
    </source>
</evidence>
<dbReference type="PANTHER" id="PTHR11214:SF349">
    <property type="entry name" value="BETA-1,3-GALACTOSYLTRANSFERASE BRN"/>
    <property type="match status" value="1"/>
</dbReference>
<dbReference type="FunFam" id="3.90.550.50:FF:000001">
    <property type="entry name" value="Hexosyltransferase"/>
    <property type="match status" value="1"/>
</dbReference>
<evidence type="ECO:0000313" key="13">
    <source>
        <dbReference type="Proteomes" id="UP000316759"/>
    </source>
</evidence>
<comment type="caution">
    <text evidence="12">The sequence shown here is derived from an EMBL/GenBank/DDBJ whole genome shotgun (WGS) entry which is preliminary data.</text>
</comment>
<keyword evidence="6" id="KW-0735">Signal-anchor</keyword>
<comment type="similarity">
    <text evidence="2 11">Belongs to the glycosyltransferase 31 family.</text>
</comment>
<evidence type="ECO:0000256" key="7">
    <source>
        <dbReference type="ARBA" id="ARBA00022989"/>
    </source>
</evidence>
<dbReference type="GO" id="GO:0008194">
    <property type="term" value="F:UDP-glycosyltransferase activity"/>
    <property type="evidence" value="ECO:0007669"/>
    <property type="project" value="TreeGrafter"/>
</dbReference>
<name>A0A504Z285_FASGI</name>
<keyword evidence="3 11" id="KW-0328">Glycosyltransferase</keyword>
<keyword evidence="4 12" id="KW-0808">Transferase</keyword>
<dbReference type="Proteomes" id="UP000316759">
    <property type="component" value="Unassembled WGS sequence"/>
</dbReference>
<keyword evidence="5" id="KW-0812">Transmembrane</keyword>
<dbReference type="EMBL" id="SUNJ01004188">
    <property type="protein sequence ID" value="TPP64637.1"/>
    <property type="molecule type" value="Genomic_DNA"/>
</dbReference>
<dbReference type="InterPro" id="IPR002659">
    <property type="entry name" value="Glyco_trans_31"/>
</dbReference>
<keyword evidence="8 11" id="KW-0333">Golgi apparatus</keyword>
<evidence type="ECO:0000256" key="6">
    <source>
        <dbReference type="ARBA" id="ARBA00022968"/>
    </source>
</evidence>